<evidence type="ECO:0000256" key="4">
    <source>
        <dbReference type="ARBA" id="ARBA00023242"/>
    </source>
</evidence>
<feature type="region of interest" description="Disordered" evidence="5">
    <location>
        <begin position="571"/>
        <end position="597"/>
    </location>
</feature>
<protein>
    <recommendedName>
        <fullName evidence="6">RanBD1 domain-containing protein</fullName>
    </recommendedName>
</protein>
<feature type="compositionally biased region" description="Polar residues" evidence="5">
    <location>
        <begin position="244"/>
        <end position="257"/>
    </location>
</feature>
<dbReference type="EMBL" id="JAGSYN010000120">
    <property type="protein sequence ID" value="KAG7663725.1"/>
    <property type="molecule type" value="Genomic_DNA"/>
</dbReference>
<proteinExistence type="predicted"/>
<dbReference type="InterPro" id="IPR015007">
    <property type="entry name" value="NUP2/50/61"/>
</dbReference>
<feature type="compositionally biased region" description="Acidic residues" evidence="5">
    <location>
        <begin position="273"/>
        <end position="285"/>
    </location>
</feature>
<dbReference type="Proteomes" id="UP000694255">
    <property type="component" value="Unassembled WGS sequence"/>
</dbReference>
<evidence type="ECO:0000313" key="7">
    <source>
        <dbReference type="EMBL" id="KAG7663725.1"/>
    </source>
</evidence>
<feature type="region of interest" description="Disordered" evidence="5">
    <location>
        <begin position="191"/>
        <end position="212"/>
    </location>
</feature>
<dbReference type="Pfam" id="PF00638">
    <property type="entry name" value="Ran_BP1"/>
    <property type="match status" value="1"/>
</dbReference>
<dbReference type="RefSeq" id="XP_049263957.1">
    <property type="nucleotide sequence ID" value="XM_049406515.1"/>
</dbReference>
<feature type="domain" description="RanBD1" evidence="6">
    <location>
        <begin position="596"/>
        <end position="684"/>
    </location>
</feature>
<feature type="compositionally biased region" description="Polar residues" evidence="5">
    <location>
        <begin position="413"/>
        <end position="437"/>
    </location>
</feature>
<dbReference type="PANTHER" id="PTHR38697">
    <property type="entry name" value="NUCLEAR PORE COMPLEX PROTEIN SIMILAR TO S. CEREVISIAE NUP2 (EUROFUNG)"/>
    <property type="match status" value="1"/>
</dbReference>
<dbReference type="GeneID" id="73469535"/>
<dbReference type="GO" id="GO:0015031">
    <property type="term" value="P:protein transport"/>
    <property type="evidence" value="ECO:0007669"/>
    <property type="project" value="UniProtKB-KW"/>
</dbReference>
<accession>A0A8J5UXN4</accession>
<dbReference type="AlphaFoldDB" id="A0A8J5UXN4"/>
<feature type="compositionally biased region" description="Basic and acidic residues" evidence="5">
    <location>
        <begin position="518"/>
        <end position="531"/>
    </location>
</feature>
<comment type="subcellular location">
    <subcellularLocation>
        <location evidence="1">Nucleus</location>
    </subcellularLocation>
</comment>
<dbReference type="InterPro" id="IPR053074">
    <property type="entry name" value="NPC_Nucleoporin"/>
</dbReference>
<feature type="compositionally biased region" description="Polar residues" evidence="5">
    <location>
        <begin position="538"/>
        <end position="552"/>
    </location>
</feature>
<keyword evidence="4" id="KW-0539">Nucleus</keyword>
<feature type="region of interest" description="Disordered" evidence="5">
    <location>
        <begin position="360"/>
        <end position="559"/>
    </location>
</feature>
<feature type="region of interest" description="Disordered" evidence="5">
    <location>
        <begin position="242"/>
        <end position="330"/>
    </location>
</feature>
<feature type="region of interest" description="Disordered" evidence="5">
    <location>
        <begin position="1"/>
        <end position="31"/>
    </location>
</feature>
<dbReference type="InterPro" id="IPR000156">
    <property type="entry name" value="Ran_bind_dom"/>
</dbReference>
<evidence type="ECO:0000256" key="3">
    <source>
        <dbReference type="ARBA" id="ARBA00022927"/>
    </source>
</evidence>
<feature type="compositionally biased region" description="Polar residues" evidence="5">
    <location>
        <begin position="502"/>
        <end position="517"/>
    </location>
</feature>
<feature type="compositionally biased region" description="Polar residues" evidence="5">
    <location>
        <begin position="471"/>
        <end position="493"/>
    </location>
</feature>
<gene>
    <name evidence="7" type="ORF">J8A68_002734</name>
</gene>
<dbReference type="PROSITE" id="PS50196">
    <property type="entry name" value="RANBD1"/>
    <property type="match status" value="1"/>
</dbReference>
<name>A0A8J5UXN4_9ASCO</name>
<organism evidence="7 8">
    <name type="scientific">[Candida] subhashii</name>
    <dbReference type="NCBI Taxonomy" id="561895"/>
    <lineage>
        <taxon>Eukaryota</taxon>
        <taxon>Fungi</taxon>
        <taxon>Dikarya</taxon>
        <taxon>Ascomycota</taxon>
        <taxon>Saccharomycotina</taxon>
        <taxon>Pichiomycetes</taxon>
        <taxon>Debaryomycetaceae</taxon>
        <taxon>Spathaspora</taxon>
    </lineage>
</organism>
<dbReference type="Pfam" id="PF08911">
    <property type="entry name" value="NUP50"/>
    <property type="match status" value="1"/>
</dbReference>
<dbReference type="OrthoDB" id="185618at2759"/>
<evidence type="ECO:0000256" key="5">
    <source>
        <dbReference type="SAM" id="MobiDB-lite"/>
    </source>
</evidence>
<dbReference type="SMART" id="SM00160">
    <property type="entry name" value="RanBD"/>
    <property type="match status" value="1"/>
</dbReference>
<keyword evidence="8" id="KW-1185">Reference proteome</keyword>
<evidence type="ECO:0000256" key="1">
    <source>
        <dbReference type="ARBA" id="ARBA00004123"/>
    </source>
</evidence>
<comment type="caution">
    <text evidence="7">The sequence shown here is derived from an EMBL/GenBank/DDBJ whole genome shotgun (WGS) entry which is preliminary data.</text>
</comment>
<feature type="compositionally biased region" description="Polar residues" evidence="5">
    <location>
        <begin position="292"/>
        <end position="307"/>
    </location>
</feature>
<dbReference type="GO" id="GO:0005643">
    <property type="term" value="C:nuclear pore"/>
    <property type="evidence" value="ECO:0007669"/>
    <property type="project" value="InterPro"/>
</dbReference>
<evidence type="ECO:0000259" key="6">
    <source>
        <dbReference type="PROSITE" id="PS50196"/>
    </source>
</evidence>
<keyword evidence="3" id="KW-0653">Protein transport</keyword>
<evidence type="ECO:0000256" key="2">
    <source>
        <dbReference type="ARBA" id="ARBA00022448"/>
    </source>
</evidence>
<evidence type="ECO:0000313" key="8">
    <source>
        <dbReference type="Proteomes" id="UP000694255"/>
    </source>
</evidence>
<feature type="compositionally biased region" description="Basic and acidic residues" evidence="5">
    <location>
        <begin position="310"/>
        <end position="320"/>
    </location>
</feature>
<sequence>MAKRVADGQITKDSFDRDSEGDEPQQVQVASSDVLARRKILKPKGRIGTAAADSNGFKGFGGFGAKPAGEVPAASGNAFGFLSKPATQPAFTTTNTTTIDKNSKIRALNEMFVQAVNRMNTPNTVVDFTSVAEKYINYYKKIGEESASGVTSTNTFNASAIPQAKPAPTTSFTLMGSNQQKLSTVPASTFSFNPPKSTNHETATKPSTTFNFGKTTAPTFGFNIKKDDAAPAPVAPGAAASFSFKPSNTGATASGVTFGQPKEKKPESQPEPIEIDSSSEEESEEEIKIQGPQFTLSTKPTVKSSPFTFDPKKLAKKNEPDSDDSEDEIEIKGPTFQFNKAIKDDVFKLSADPAKPKIAFNVTSTNTEETKKDDAKPGFSFGTGAPSTAAKPTGLFGSTHAGEQKENKLPFSFGTTTNGQDNKTPSFNFSAPATTTSDLKENKPALSFGGDKPAFNFASTEKKDDKPGFSFGNTTNATKPSFSFNASASSEKSGFSFGSAATKPSESATKPTFSFKPQENKQESTDSKPEQTKPLFQFSFNPANQPQSETPKSTFSFGTGSSITFGAAPKTASVAAAGEEKEADDSKVEEEESGAEFTPVARMPSEKMEAVSTGEEDEDLVFSKRAKLMEFDVTNTENPYINKGVGDLKILKNKETGKSRILIRADGGLRILLNCLISKDITYSVTGPLVRVPTIDPKDPTKFVTYVLRVKTPADGEELLKAINESK</sequence>
<reference evidence="7 8" key="1">
    <citation type="journal article" date="2021" name="DNA Res.">
        <title>Genome analysis of Candida subhashii reveals its hybrid nature and dual mitochondrial genome conformations.</title>
        <authorList>
            <person name="Mixao V."/>
            <person name="Hegedusova E."/>
            <person name="Saus E."/>
            <person name="Pryszcz L.P."/>
            <person name="Cillingova A."/>
            <person name="Nosek J."/>
            <person name="Gabaldon T."/>
        </authorList>
    </citation>
    <scope>NUCLEOTIDE SEQUENCE [LARGE SCALE GENOMIC DNA]</scope>
    <source>
        <strain evidence="7 8">CBS 10753</strain>
    </source>
</reference>
<dbReference type="CDD" id="cd13181">
    <property type="entry name" value="RanBD_NUP2"/>
    <property type="match status" value="1"/>
</dbReference>
<dbReference type="PANTHER" id="PTHR38697:SF1">
    <property type="entry name" value="NUCLEAR PORE COMPLEX PROTEIN SIMILAR TO S. CEREVISIAE NUP2 (EUROFUNG)"/>
    <property type="match status" value="1"/>
</dbReference>
<keyword evidence="2" id="KW-0813">Transport</keyword>